<dbReference type="GO" id="GO:0006355">
    <property type="term" value="P:regulation of DNA-templated transcription"/>
    <property type="evidence" value="ECO:0007669"/>
    <property type="project" value="InterPro"/>
</dbReference>
<keyword evidence="3" id="KW-0804">Transcription</keyword>
<evidence type="ECO:0000256" key="1">
    <source>
        <dbReference type="ARBA" id="ARBA00023015"/>
    </source>
</evidence>
<dbReference type="InterPro" id="IPR001789">
    <property type="entry name" value="Sig_transdc_resp-reg_receiver"/>
</dbReference>
<feature type="modified residue" description="4-aspartylphosphate" evidence="4">
    <location>
        <position position="53"/>
    </location>
</feature>
<dbReference type="CDD" id="cd06170">
    <property type="entry name" value="LuxR_C_like"/>
    <property type="match status" value="1"/>
</dbReference>
<name>A0A840BLQ0_9RHOO</name>
<evidence type="ECO:0000313" key="7">
    <source>
        <dbReference type="EMBL" id="MBB4012488.1"/>
    </source>
</evidence>
<dbReference type="PROSITE" id="PS50043">
    <property type="entry name" value="HTH_LUXR_2"/>
    <property type="match status" value="1"/>
</dbReference>
<evidence type="ECO:0000256" key="4">
    <source>
        <dbReference type="PROSITE-ProRule" id="PRU00169"/>
    </source>
</evidence>
<keyword evidence="8" id="KW-1185">Reference proteome</keyword>
<feature type="domain" description="Response regulatory" evidence="6">
    <location>
        <begin position="4"/>
        <end position="118"/>
    </location>
</feature>
<dbReference type="Pfam" id="PF00072">
    <property type="entry name" value="Response_reg"/>
    <property type="match status" value="1"/>
</dbReference>
<reference evidence="7 8" key="1">
    <citation type="submission" date="2020-08" db="EMBL/GenBank/DDBJ databases">
        <title>Genomic Encyclopedia of Type Strains, Phase IV (KMG-IV): sequencing the most valuable type-strain genomes for metagenomic binning, comparative biology and taxonomic classification.</title>
        <authorList>
            <person name="Goeker M."/>
        </authorList>
    </citation>
    <scope>NUCLEOTIDE SEQUENCE [LARGE SCALE GENOMIC DNA]</scope>
    <source>
        <strain evidence="7 8">DSM 106739</strain>
    </source>
</reference>
<keyword evidence="4" id="KW-0597">Phosphoprotein</keyword>
<evidence type="ECO:0000259" key="6">
    <source>
        <dbReference type="PROSITE" id="PS50110"/>
    </source>
</evidence>
<protein>
    <submittedName>
        <fullName evidence="7">Two-component system response regulator DctR</fullName>
    </submittedName>
</protein>
<dbReference type="CDD" id="cd17537">
    <property type="entry name" value="REC_FixJ"/>
    <property type="match status" value="1"/>
</dbReference>
<keyword evidence="1" id="KW-0805">Transcription regulation</keyword>
<dbReference type="SUPFAM" id="SSF52172">
    <property type="entry name" value="CheY-like"/>
    <property type="match status" value="1"/>
</dbReference>
<evidence type="ECO:0000313" key="8">
    <source>
        <dbReference type="Proteomes" id="UP000561045"/>
    </source>
</evidence>
<keyword evidence="2" id="KW-0238">DNA-binding</keyword>
<comment type="caution">
    <text evidence="7">The sequence shown here is derived from an EMBL/GenBank/DDBJ whole genome shotgun (WGS) entry which is preliminary data.</text>
</comment>
<evidence type="ECO:0000259" key="5">
    <source>
        <dbReference type="PROSITE" id="PS50043"/>
    </source>
</evidence>
<dbReference type="GO" id="GO:0000160">
    <property type="term" value="P:phosphorelay signal transduction system"/>
    <property type="evidence" value="ECO:0007669"/>
    <property type="project" value="InterPro"/>
</dbReference>
<dbReference type="Pfam" id="PF00196">
    <property type="entry name" value="GerE"/>
    <property type="match status" value="1"/>
</dbReference>
<dbReference type="InterPro" id="IPR016032">
    <property type="entry name" value="Sig_transdc_resp-reg_C-effctor"/>
</dbReference>
<dbReference type="Gene3D" id="1.10.10.10">
    <property type="entry name" value="Winged helix-like DNA-binding domain superfamily/Winged helix DNA-binding domain"/>
    <property type="match status" value="1"/>
</dbReference>
<dbReference type="SMART" id="SM00448">
    <property type="entry name" value="REC"/>
    <property type="match status" value="1"/>
</dbReference>
<sequence length="202" mass="22411">MEPLIHIVDDDEAIRDALAWLLKSRQLAGRTWASGEAFLAELDPAMRGCVVLDVRLGGMSGPECFEQMLARGATLPVLFLTGHADVPMAVQLLRRGAWHFMEKPCNDNELVDLVQEALAFDARNRADQGTRANLEARLAALTPREQEVMARILEGKLNKQIADTLDISMRTVEVHRARIFDKMGVRSAVELSQLLSAVRKPA</sequence>
<accession>A0A840BLQ0</accession>
<dbReference type="SMART" id="SM00421">
    <property type="entry name" value="HTH_LUXR"/>
    <property type="match status" value="1"/>
</dbReference>
<dbReference type="EMBL" id="JACIET010000001">
    <property type="protein sequence ID" value="MBB4012488.1"/>
    <property type="molecule type" value="Genomic_DNA"/>
</dbReference>
<dbReference type="SUPFAM" id="SSF46894">
    <property type="entry name" value="C-terminal effector domain of the bipartite response regulators"/>
    <property type="match status" value="1"/>
</dbReference>
<dbReference type="InterPro" id="IPR011006">
    <property type="entry name" value="CheY-like_superfamily"/>
</dbReference>
<proteinExistence type="predicted"/>
<dbReference type="Proteomes" id="UP000561045">
    <property type="component" value="Unassembled WGS sequence"/>
</dbReference>
<dbReference type="PANTHER" id="PTHR44688:SF16">
    <property type="entry name" value="DNA-BINDING TRANSCRIPTIONAL ACTIVATOR DEVR_DOSR"/>
    <property type="match status" value="1"/>
</dbReference>
<evidence type="ECO:0000256" key="3">
    <source>
        <dbReference type="ARBA" id="ARBA00023163"/>
    </source>
</evidence>
<dbReference type="PROSITE" id="PS00622">
    <property type="entry name" value="HTH_LUXR_1"/>
    <property type="match status" value="1"/>
</dbReference>
<dbReference type="InterPro" id="IPR036388">
    <property type="entry name" value="WH-like_DNA-bd_sf"/>
</dbReference>
<evidence type="ECO:0000256" key="2">
    <source>
        <dbReference type="ARBA" id="ARBA00023125"/>
    </source>
</evidence>
<feature type="domain" description="HTH luxR-type" evidence="5">
    <location>
        <begin position="134"/>
        <end position="199"/>
    </location>
</feature>
<dbReference type="InterPro" id="IPR000792">
    <property type="entry name" value="Tscrpt_reg_LuxR_C"/>
</dbReference>
<dbReference type="AlphaFoldDB" id="A0A840BLQ0"/>
<dbReference type="Gene3D" id="3.40.50.2300">
    <property type="match status" value="1"/>
</dbReference>
<dbReference type="PROSITE" id="PS50110">
    <property type="entry name" value="RESPONSE_REGULATORY"/>
    <property type="match status" value="1"/>
</dbReference>
<dbReference type="PANTHER" id="PTHR44688">
    <property type="entry name" value="DNA-BINDING TRANSCRIPTIONAL ACTIVATOR DEVR_DOSR"/>
    <property type="match status" value="1"/>
</dbReference>
<dbReference type="PRINTS" id="PR00038">
    <property type="entry name" value="HTHLUXR"/>
</dbReference>
<gene>
    <name evidence="7" type="ORF">GGR36_001796</name>
</gene>
<organism evidence="7 8">
    <name type="scientific">Niveibacterium umoris</name>
    <dbReference type="NCBI Taxonomy" id="1193620"/>
    <lineage>
        <taxon>Bacteria</taxon>
        <taxon>Pseudomonadati</taxon>
        <taxon>Pseudomonadota</taxon>
        <taxon>Betaproteobacteria</taxon>
        <taxon>Rhodocyclales</taxon>
        <taxon>Rhodocyclaceae</taxon>
        <taxon>Niveibacterium</taxon>
    </lineage>
</organism>
<dbReference type="RefSeq" id="WP_183634283.1">
    <property type="nucleotide sequence ID" value="NZ_BAABLE010000011.1"/>
</dbReference>
<dbReference type="GO" id="GO:0003677">
    <property type="term" value="F:DNA binding"/>
    <property type="evidence" value="ECO:0007669"/>
    <property type="project" value="UniProtKB-KW"/>
</dbReference>